<sequence length="78" mass="8499">MFGISPKWIVIGGTVIAIAVFGTMAIKGIREQGALGERVEIQRQNREAGDAGENARLNLHECHARGPRFDYVTGKCES</sequence>
<keyword evidence="1" id="KW-1133">Transmembrane helix</keyword>
<keyword evidence="3" id="KW-1185">Reference proteome</keyword>
<name>A0ABW0HCU2_9HYPH</name>
<gene>
    <name evidence="2" type="ORF">ACFPPC_17360</name>
</gene>
<evidence type="ECO:0000313" key="3">
    <source>
        <dbReference type="Proteomes" id="UP001596104"/>
    </source>
</evidence>
<protein>
    <submittedName>
        <fullName evidence="2">Uncharacterized protein</fullName>
    </submittedName>
</protein>
<dbReference type="RefSeq" id="WP_377009696.1">
    <property type="nucleotide sequence ID" value="NZ_JBHSLV010000030.1"/>
</dbReference>
<organism evidence="2 3">
    <name type="scientific">Bosea vestrisii</name>
    <dbReference type="NCBI Taxonomy" id="151416"/>
    <lineage>
        <taxon>Bacteria</taxon>
        <taxon>Pseudomonadati</taxon>
        <taxon>Pseudomonadota</taxon>
        <taxon>Alphaproteobacteria</taxon>
        <taxon>Hyphomicrobiales</taxon>
        <taxon>Boseaceae</taxon>
        <taxon>Bosea</taxon>
    </lineage>
</organism>
<proteinExistence type="predicted"/>
<dbReference type="Proteomes" id="UP001596104">
    <property type="component" value="Unassembled WGS sequence"/>
</dbReference>
<accession>A0ABW0HCU2</accession>
<keyword evidence="1" id="KW-0472">Membrane</keyword>
<comment type="caution">
    <text evidence="2">The sequence shown here is derived from an EMBL/GenBank/DDBJ whole genome shotgun (WGS) entry which is preliminary data.</text>
</comment>
<dbReference type="EMBL" id="JBHSLV010000030">
    <property type="protein sequence ID" value="MFC5394411.1"/>
    <property type="molecule type" value="Genomic_DNA"/>
</dbReference>
<evidence type="ECO:0000256" key="1">
    <source>
        <dbReference type="SAM" id="Phobius"/>
    </source>
</evidence>
<feature type="transmembrane region" description="Helical" evidence="1">
    <location>
        <begin position="6"/>
        <end position="26"/>
    </location>
</feature>
<reference evidence="3" key="1">
    <citation type="journal article" date="2019" name="Int. J. Syst. Evol. Microbiol.">
        <title>The Global Catalogue of Microorganisms (GCM) 10K type strain sequencing project: providing services to taxonomists for standard genome sequencing and annotation.</title>
        <authorList>
            <consortium name="The Broad Institute Genomics Platform"/>
            <consortium name="The Broad Institute Genome Sequencing Center for Infectious Disease"/>
            <person name="Wu L."/>
            <person name="Ma J."/>
        </authorList>
    </citation>
    <scope>NUCLEOTIDE SEQUENCE [LARGE SCALE GENOMIC DNA]</scope>
    <source>
        <strain evidence="3">CGMCC 1.16326</strain>
    </source>
</reference>
<keyword evidence="1" id="KW-0812">Transmembrane</keyword>
<evidence type="ECO:0000313" key="2">
    <source>
        <dbReference type="EMBL" id="MFC5394411.1"/>
    </source>
</evidence>